<keyword evidence="8 13" id="KW-0479">Metal-binding</keyword>
<dbReference type="Pfam" id="PF05153">
    <property type="entry name" value="MIOX"/>
    <property type="match status" value="1"/>
</dbReference>
<dbReference type="SUPFAM" id="SSF109604">
    <property type="entry name" value="HD-domain/PDEase-like"/>
    <property type="match status" value="1"/>
</dbReference>
<feature type="region of interest" description="Disordered" evidence="14">
    <location>
        <begin position="92"/>
        <end position="114"/>
    </location>
</feature>
<feature type="binding site" evidence="13">
    <location>
        <position position="427"/>
    </location>
    <ligand>
        <name>Fe cation</name>
        <dbReference type="ChEBI" id="CHEBI:24875"/>
        <label>1</label>
    </ligand>
</feature>
<sequence>MVLVARHSSADGPVLADGSAHCPHSSATYPTAATAPANLGQSVASALNREFQLRNSLSSKDLEALFREGASREEFGMSESSVAPLAEAPLLTLEPVESEPRKAPNSPASKGGLRLPDAVLRKLCNIVTGKQRRESESREQPATSSTRSSVDDGEHESAATVTPHERAPRSSSRLSLDLPGAVKCSKRILLDTDRIVEGEAYHMKKSTSTDSLFALHHEGGASGLSQQSLASGTNQVKKYGANRSSGGVNKNNVWKTQYGEEQKEALPWASEAVQTKANAEKPEAETAQPAGLVCSSSRGLPHVECKHDLKRSNTVGGGRASLSASVTAKMGGNSTSEEFFFRLSRARQTMDFVRRQYQRFGTLDRSELTVFEALAKLDTVHEFEANLLVDNVADTRLSQLEHSFQTAEILRAAYPKDDWLHLVGLIHGLGKLLCHEDFGKEPQWSVFGESFPVGCRFSEAIRHHQLFYANPDRRNRQHNSPDGIYAPGCGLHEVNLSWSAAEYLYLVLYLNGTDFPNEALYCIRYQRFDSMVQAGAYKSLMSPEDWLWLPWLKKLRAAAVYKVNEPVLRRVRDEACMREMQSYYQSLIEKYIGSRRLYW</sequence>
<feature type="compositionally biased region" description="Basic and acidic residues" evidence="14">
    <location>
        <begin position="149"/>
        <end position="168"/>
    </location>
</feature>
<evidence type="ECO:0000313" key="15">
    <source>
        <dbReference type="EMBL" id="CAD9211774.1"/>
    </source>
</evidence>
<evidence type="ECO:0000256" key="7">
    <source>
        <dbReference type="ARBA" id="ARBA00022644"/>
    </source>
</evidence>
<evidence type="ECO:0000256" key="9">
    <source>
        <dbReference type="ARBA" id="ARBA00023002"/>
    </source>
</evidence>
<keyword evidence="10 13" id="KW-0408">Iron</keyword>
<dbReference type="GO" id="GO:0050113">
    <property type="term" value="F:inositol oxygenase activity"/>
    <property type="evidence" value="ECO:0007669"/>
    <property type="project" value="UniProtKB-EC"/>
</dbReference>
<comment type="similarity">
    <text evidence="3">Belongs to the myo-inositol oxygenase family.</text>
</comment>
<evidence type="ECO:0000256" key="11">
    <source>
        <dbReference type="ARBA" id="ARBA00029668"/>
    </source>
</evidence>
<dbReference type="InterPro" id="IPR007828">
    <property type="entry name" value="Inositol_oxygenase"/>
</dbReference>
<evidence type="ECO:0000256" key="12">
    <source>
        <dbReference type="ARBA" id="ARBA00048271"/>
    </source>
</evidence>
<dbReference type="GO" id="GO:0005737">
    <property type="term" value="C:cytoplasm"/>
    <property type="evidence" value="ECO:0007669"/>
    <property type="project" value="UniProtKB-SubCell"/>
</dbReference>
<dbReference type="EMBL" id="HBGG01027196">
    <property type="protein sequence ID" value="CAD9211774.1"/>
    <property type="molecule type" value="Transcribed_RNA"/>
</dbReference>
<reference evidence="15" key="1">
    <citation type="submission" date="2021-01" db="EMBL/GenBank/DDBJ databases">
        <authorList>
            <person name="Corre E."/>
            <person name="Pelletier E."/>
            <person name="Niang G."/>
            <person name="Scheremetjew M."/>
            <person name="Finn R."/>
            <person name="Kale V."/>
            <person name="Holt S."/>
            <person name="Cochrane G."/>
            <person name="Meng A."/>
            <person name="Brown T."/>
            <person name="Cohen L."/>
        </authorList>
    </citation>
    <scope>NUCLEOTIDE SEQUENCE</scope>
    <source>
        <strain evidence="15">PLY429</strain>
    </source>
</reference>
<dbReference type="EC" id="1.13.99.1" evidence="4"/>
<evidence type="ECO:0000256" key="6">
    <source>
        <dbReference type="ARBA" id="ARBA00022490"/>
    </source>
</evidence>
<comment type="cofactor">
    <cofactor evidence="13">
        <name>Fe cation</name>
        <dbReference type="ChEBI" id="CHEBI:24875"/>
    </cofactor>
    <text evidence="13">Binds 2 iron ions per subunit.</text>
</comment>
<gene>
    <name evidence="15" type="ORF">TCHU04912_LOCUS14013</name>
</gene>
<proteinExistence type="inferred from homology"/>
<dbReference type="GO" id="GO:0005506">
    <property type="term" value="F:iron ion binding"/>
    <property type="evidence" value="ECO:0007669"/>
    <property type="project" value="InterPro"/>
</dbReference>
<protein>
    <recommendedName>
        <fullName evidence="5">Inositol oxygenase</fullName>
        <ecNumber evidence="4">1.13.99.1</ecNumber>
    </recommendedName>
    <alternativeName>
        <fullName evidence="11">Myo-inositol oxygenase</fullName>
    </alternativeName>
</protein>
<evidence type="ECO:0000256" key="8">
    <source>
        <dbReference type="ARBA" id="ARBA00022723"/>
    </source>
</evidence>
<evidence type="ECO:0000256" key="5">
    <source>
        <dbReference type="ARBA" id="ARBA00019269"/>
    </source>
</evidence>
<feature type="binding site" evidence="13">
    <location>
        <position position="402"/>
    </location>
    <ligand>
        <name>Fe cation</name>
        <dbReference type="ChEBI" id="CHEBI:24875"/>
        <label>1</label>
    </ligand>
</feature>
<keyword evidence="7" id="KW-0060">Ascorbate biosynthesis</keyword>
<evidence type="ECO:0000256" key="1">
    <source>
        <dbReference type="ARBA" id="ARBA00004496"/>
    </source>
</evidence>
<evidence type="ECO:0000256" key="10">
    <source>
        <dbReference type="ARBA" id="ARBA00023004"/>
    </source>
</evidence>
<comment type="catalytic activity">
    <reaction evidence="12">
        <text>myo-inositol + O2 = D-glucuronate + H2O + H(+)</text>
        <dbReference type="Rhea" id="RHEA:23696"/>
        <dbReference type="ChEBI" id="CHEBI:15377"/>
        <dbReference type="ChEBI" id="CHEBI:15378"/>
        <dbReference type="ChEBI" id="CHEBI:15379"/>
        <dbReference type="ChEBI" id="CHEBI:17268"/>
        <dbReference type="ChEBI" id="CHEBI:58720"/>
        <dbReference type="EC" id="1.13.99.1"/>
    </reaction>
</comment>
<dbReference type="AlphaFoldDB" id="A0A7S1X6J2"/>
<dbReference type="GO" id="GO:0019310">
    <property type="term" value="P:inositol catabolic process"/>
    <property type="evidence" value="ECO:0007669"/>
    <property type="project" value="InterPro"/>
</dbReference>
<name>A0A7S1X6J2_9CHLO</name>
<evidence type="ECO:0000256" key="4">
    <source>
        <dbReference type="ARBA" id="ARBA00011919"/>
    </source>
</evidence>
<evidence type="ECO:0000256" key="13">
    <source>
        <dbReference type="PIRSR" id="PIRSR607828-2"/>
    </source>
</evidence>
<keyword evidence="6" id="KW-0963">Cytoplasm</keyword>
<dbReference type="GO" id="GO:0019853">
    <property type="term" value="P:L-ascorbic acid biosynthetic process"/>
    <property type="evidence" value="ECO:0007669"/>
    <property type="project" value="UniProtKB-KW"/>
</dbReference>
<feature type="region of interest" description="Disordered" evidence="14">
    <location>
        <begin position="126"/>
        <end position="174"/>
    </location>
</feature>
<dbReference type="UniPathway" id="UPA00111">
    <property type="reaction ID" value="UER00527"/>
</dbReference>
<comment type="pathway">
    <text evidence="2">Polyol metabolism; myo-inositol degradation into D-glucuronate; D-glucuronate from myo-inositol: step 1/1.</text>
</comment>
<comment type="subcellular location">
    <subcellularLocation>
        <location evidence="1">Cytoplasm</location>
    </subcellularLocation>
</comment>
<organism evidence="15">
    <name type="scientific">Tetraselmis chuii</name>
    <dbReference type="NCBI Taxonomy" id="63592"/>
    <lineage>
        <taxon>Eukaryota</taxon>
        <taxon>Viridiplantae</taxon>
        <taxon>Chlorophyta</taxon>
        <taxon>core chlorophytes</taxon>
        <taxon>Chlorodendrophyceae</taxon>
        <taxon>Chlorodendrales</taxon>
        <taxon>Chlorodendraceae</taxon>
        <taxon>Tetraselmis</taxon>
    </lineage>
</organism>
<evidence type="ECO:0000256" key="14">
    <source>
        <dbReference type="SAM" id="MobiDB-lite"/>
    </source>
</evidence>
<dbReference type="PANTHER" id="PTHR12588:SF0">
    <property type="entry name" value="INOSITOL OXYGENASE"/>
    <property type="match status" value="1"/>
</dbReference>
<evidence type="ECO:0000256" key="3">
    <source>
        <dbReference type="ARBA" id="ARBA00005286"/>
    </source>
</evidence>
<accession>A0A7S1X6J2</accession>
<evidence type="ECO:0000256" key="2">
    <source>
        <dbReference type="ARBA" id="ARBA00005167"/>
    </source>
</evidence>
<keyword evidence="9" id="KW-0560">Oxidoreductase</keyword>
<dbReference type="PANTHER" id="PTHR12588">
    <property type="entry name" value="MYOINOSITOL OXYGENASE"/>
    <property type="match status" value="1"/>
</dbReference>